<name>A0A3N4KI37_9PEZI</name>
<organism evidence="2 3">
    <name type="scientific">Morchella conica CCBAS932</name>
    <dbReference type="NCBI Taxonomy" id="1392247"/>
    <lineage>
        <taxon>Eukaryota</taxon>
        <taxon>Fungi</taxon>
        <taxon>Dikarya</taxon>
        <taxon>Ascomycota</taxon>
        <taxon>Pezizomycotina</taxon>
        <taxon>Pezizomycetes</taxon>
        <taxon>Pezizales</taxon>
        <taxon>Morchellaceae</taxon>
        <taxon>Morchella</taxon>
    </lineage>
</organism>
<dbReference type="AlphaFoldDB" id="A0A3N4KI37"/>
<feature type="chain" id="PRO_5018243733" evidence="1">
    <location>
        <begin position="17"/>
        <end position="51"/>
    </location>
</feature>
<keyword evidence="1" id="KW-0732">Signal</keyword>
<dbReference type="Proteomes" id="UP000277580">
    <property type="component" value="Unassembled WGS sequence"/>
</dbReference>
<evidence type="ECO:0000256" key="1">
    <source>
        <dbReference type="SAM" id="SignalP"/>
    </source>
</evidence>
<proteinExistence type="predicted"/>
<dbReference type="InParanoid" id="A0A3N4KI37"/>
<gene>
    <name evidence="2" type="ORF">P167DRAFT_537696</name>
</gene>
<dbReference type="EMBL" id="ML119144">
    <property type="protein sequence ID" value="RPB10226.1"/>
    <property type="molecule type" value="Genomic_DNA"/>
</dbReference>
<evidence type="ECO:0000313" key="3">
    <source>
        <dbReference type="Proteomes" id="UP000277580"/>
    </source>
</evidence>
<feature type="signal peptide" evidence="1">
    <location>
        <begin position="1"/>
        <end position="16"/>
    </location>
</feature>
<reference evidence="2 3" key="1">
    <citation type="journal article" date="2018" name="Nat. Ecol. Evol.">
        <title>Pezizomycetes genomes reveal the molecular basis of ectomycorrhizal truffle lifestyle.</title>
        <authorList>
            <person name="Murat C."/>
            <person name="Payen T."/>
            <person name="Noel B."/>
            <person name="Kuo A."/>
            <person name="Morin E."/>
            <person name="Chen J."/>
            <person name="Kohler A."/>
            <person name="Krizsan K."/>
            <person name="Balestrini R."/>
            <person name="Da Silva C."/>
            <person name="Montanini B."/>
            <person name="Hainaut M."/>
            <person name="Levati E."/>
            <person name="Barry K.W."/>
            <person name="Belfiori B."/>
            <person name="Cichocki N."/>
            <person name="Clum A."/>
            <person name="Dockter R.B."/>
            <person name="Fauchery L."/>
            <person name="Guy J."/>
            <person name="Iotti M."/>
            <person name="Le Tacon F."/>
            <person name="Lindquist E.A."/>
            <person name="Lipzen A."/>
            <person name="Malagnac F."/>
            <person name="Mello A."/>
            <person name="Molinier V."/>
            <person name="Miyauchi S."/>
            <person name="Poulain J."/>
            <person name="Riccioni C."/>
            <person name="Rubini A."/>
            <person name="Sitrit Y."/>
            <person name="Splivallo R."/>
            <person name="Traeger S."/>
            <person name="Wang M."/>
            <person name="Zifcakova L."/>
            <person name="Wipf D."/>
            <person name="Zambonelli A."/>
            <person name="Paolocci F."/>
            <person name="Nowrousian M."/>
            <person name="Ottonello S."/>
            <person name="Baldrian P."/>
            <person name="Spatafora J.W."/>
            <person name="Henrissat B."/>
            <person name="Nagy L.G."/>
            <person name="Aury J.M."/>
            <person name="Wincker P."/>
            <person name="Grigoriev I.V."/>
            <person name="Bonfante P."/>
            <person name="Martin F.M."/>
        </authorList>
    </citation>
    <scope>NUCLEOTIDE SEQUENCE [LARGE SCALE GENOMIC DNA]</scope>
    <source>
        <strain evidence="2 3">CCBAS932</strain>
    </source>
</reference>
<sequence>MWWWLLVLLWSGLVCSALLCSALVCAIIKQAWPNRDSGRQDVEFELNKLPS</sequence>
<keyword evidence="3" id="KW-1185">Reference proteome</keyword>
<protein>
    <submittedName>
        <fullName evidence="2">Uncharacterized protein</fullName>
    </submittedName>
</protein>
<evidence type="ECO:0000313" key="2">
    <source>
        <dbReference type="EMBL" id="RPB10226.1"/>
    </source>
</evidence>
<accession>A0A3N4KI37</accession>